<gene>
    <name evidence="2" type="ORF">IGS67_11060</name>
</gene>
<dbReference type="RefSeq" id="WP_192280914.1">
    <property type="nucleotide sequence ID" value="NZ_JACZDF010000006.1"/>
</dbReference>
<dbReference type="Proteomes" id="UP000642107">
    <property type="component" value="Unassembled WGS sequence"/>
</dbReference>
<evidence type="ECO:0000313" key="2">
    <source>
        <dbReference type="EMBL" id="MBD9700024.1"/>
    </source>
</evidence>
<comment type="caution">
    <text evidence="2">The sequence shown here is derived from an EMBL/GenBank/DDBJ whole genome shotgun (WGS) entry which is preliminary data.</text>
</comment>
<evidence type="ECO:0008006" key="4">
    <source>
        <dbReference type="Google" id="ProtNLM"/>
    </source>
</evidence>
<keyword evidence="3" id="KW-1185">Reference proteome</keyword>
<feature type="coiled-coil region" evidence="1">
    <location>
        <begin position="60"/>
        <end position="133"/>
    </location>
</feature>
<organism evidence="2 3">
    <name type="scientific">Flavimobilis rhizosphaerae</name>
    <dbReference type="NCBI Taxonomy" id="2775421"/>
    <lineage>
        <taxon>Bacteria</taxon>
        <taxon>Bacillati</taxon>
        <taxon>Actinomycetota</taxon>
        <taxon>Actinomycetes</taxon>
        <taxon>Micrococcales</taxon>
        <taxon>Jonesiaceae</taxon>
        <taxon>Flavimobilis</taxon>
    </lineage>
</organism>
<dbReference type="EMBL" id="JACZDF010000006">
    <property type="protein sequence ID" value="MBD9700024.1"/>
    <property type="molecule type" value="Genomic_DNA"/>
</dbReference>
<reference evidence="2 3" key="1">
    <citation type="submission" date="2020-09" db="EMBL/GenBank/DDBJ databases">
        <title>Flavimobilis rhizosphaerae sp. nov., isolated from rhizosphere soil of Spartina alterniflora.</title>
        <authorList>
            <person name="Hanqin C."/>
        </authorList>
    </citation>
    <scope>NUCLEOTIDE SEQUENCE [LARGE SCALE GENOMIC DNA]</scope>
    <source>
        <strain evidence="2 3">GY 10621</strain>
    </source>
</reference>
<evidence type="ECO:0000256" key="1">
    <source>
        <dbReference type="SAM" id="Coils"/>
    </source>
</evidence>
<accession>A0ABR9DS95</accession>
<name>A0ABR9DS95_9MICO</name>
<dbReference type="Gene3D" id="1.20.5.620">
    <property type="entry name" value="F1F0 ATP synthase subunit B, membrane domain"/>
    <property type="match status" value="1"/>
</dbReference>
<protein>
    <recommendedName>
        <fullName evidence="4">ATP synthase F0 subunit B</fullName>
    </recommendedName>
</protein>
<sequence length="169" mass="18393">MTEQQHPTEDEVPSLPALVDELDALVTHARAMPMSASVLVNRADALALVDDLRAAMPAQLDRADEVLSDADRVLADAEEQAERVIATARTRAAQLVAEEQVVVQARAEAARIVEEAHAQADTLRREADDYCDRRLAEFEIDLGKLVLQVQAGRAKLAERLDDSASASND</sequence>
<keyword evidence="1" id="KW-0175">Coiled coil</keyword>
<proteinExistence type="predicted"/>
<evidence type="ECO:0000313" key="3">
    <source>
        <dbReference type="Proteomes" id="UP000642107"/>
    </source>
</evidence>